<reference evidence="1" key="1">
    <citation type="journal article" date="2020" name="Stud. Mycol.">
        <title>101 Dothideomycetes genomes: a test case for predicting lifestyles and emergence of pathogens.</title>
        <authorList>
            <person name="Haridas S."/>
            <person name="Albert R."/>
            <person name="Binder M."/>
            <person name="Bloem J."/>
            <person name="Labutti K."/>
            <person name="Salamov A."/>
            <person name="Andreopoulos B."/>
            <person name="Baker S."/>
            <person name="Barry K."/>
            <person name="Bills G."/>
            <person name="Bluhm B."/>
            <person name="Cannon C."/>
            <person name="Castanera R."/>
            <person name="Culley D."/>
            <person name="Daum C."/>
            <person name="Ezra D."/>
            <person name="Gonzalez J."/>
            <person name="Henrissat B."/>
            <person name="Kuo A."/>
            <person name="Liang C."/>
            <person name="Lipzen A."/>
            <person name="Lutzoni F."/>
            <person name="Magnuson J."/>
            <person name="Mondo S."/>
            <person name="Nolan M."/>
            <person name="Ohm R."/>
            <person name="Pangilinan J."/>
            <person name="Park H.-J."/>
            <person name="Ramirez L."/>
            <person name="Alfaro M."/>
            <person name="Sun H."/>
            <person name="Tritt A."/>
            <person name="Yoshinaga Y."/>
            <person name="Zwiers L.-H."/>
            <person name="Turgeon B."/>
            <person name="Goodwin S."/>
            <person name="Spatafora J."/>
            <person name="Crous P."/>
            <person name="Grigoriev I."/>
        </authorList>
    </citation>
    <scope>NUCLEOTIDE SEQUENCE</scope>
    <source>
        <strain evidence="1">HMLAC05119</strain>
    </source>
</reference>
<proteinExistence type="predicted"/>
<accession>A0A6A5QG16</accession>
<gene>
    <name evidence="1" type="ORF">BDU57DRAFT_519283</name>
</gene>
<dbReference type="Proteomes" id="UP000800096">
    <property type="component" value="Unassembled WGS sequence"/>
</dbReference>
<keyword evidence="2" id="KW-1185">Reference proteome</keyword>
<evidence type="ECO:0000313" key="2">
    <source>
        <dbReference type="Proteomes" id="UP000800096"/>
    </source>
</evidence>
<sequence>MYRSRGCLVASALKQTAGPSSCSPRARTRSPLRHRFGDTSASKLCAKASSFLHDTPGFPGFSRGVHAACDHSILFSPAKSLE</sequence>
<dbReference type="EMBL" id="ML979137">
    <property type="protein sequence ID" value="KAF1914339.1"/>
    <property type="molecule type" value="Genomic_DNA"/>
</dbReference>
<name>A0A6A5QG16_AMPQU</name>
<protein>
    <submittedName>
        <fullName evidence="1">Uncharacterized protein</fullName>
    </submittedName>
</protein>
<organism evidence="1 2">
    <name type="scientific">Ampelomyces quisqualis</name>
    <name type="common">Powdery mildew agent</name>
    <dbReference type="NCBI Taxonomy" id="50730"/>
    <lineage>
        <taxon>Eukaryota</taxon>
        <taxon>Fungi</taxon>
        <taxon>Dikarya</taxon>
        <taxon>Ascomycota</taxon>
        <taxon>Pezizomycotina</taxon>
        <taxon>Dothideomycetes</taxon>
        <taxon>Pleosporomycetidae</taxon>
        <taxon>Pleosporales</taxon>
        <taxon>Pleosporineae</taxon>
        <taxon>Phaeosphaeriaceae</taxon>
        <taxon>Ampelomyces</taxon>
    </lineage>
</organism>
<evidence type="ECO:0000313" key="1">
    <source>
        <dbReference type="EMBL" id="KAF1914339.1"/>
    </source>
</evidence>
<dbReference type="AlphaFoldDB" id="A0A6A5QG16"/>